<comment type="cofactor">
    <cofactor evidence="6">
        <name>Mg(2+)</name>
        <dbReference type="ChEBI" id="CHEBI:18420"/>
    </cofactor>
</comment>
<dbReference type="Proteomes" id="UP000249842">
    <property type="component" value="Unassembled WGS sequence"/>
</dbReference>
<gene>
    <name evidence="6" type="primary">nnrD</name>
    <name evidence="9" type="ORF">DJ021_00290</name>
</gene>
<dbReference type="SUPFAM" id="SSF53613">
    <property type="entry name" value="Ribokinase-like"/>
    <property type="match status" value="1"/>
</dbReference>
<keyword evidence="4 6" id="KW-0520">NAD</keyword>
<dbReference type="HAMAP" id="MF_01965">
    <property type="entry name" value="NADHX_dehydratase"/>
    <property type="match status" value="1"/>
</dbReference>
<dbReference type="AlphaFoldDB" id="A0A328AXD0"/>
<organism evidence="9 10">
    <name type="scientific">Phenylobacterium hankyongense</name>
    <dbReference type="NCBI Taxonomy" id="1813876"/>
    <lineage>
        <taxon>Bacteria</taxon>
        <taxon>Pseudomonadati</taxon>
        <taxon>Pseudomonadota</taxon>
        <taxon>Alphaproteobacteria</taxon>
        <taxon>Caulobacterales</taxon>
        <taxon>Caulobacteraceae</taxon>
        <taxon>Phenylobacterium</taxon>
    </lineage>
</organism>
<dbReference type="GO" id="GO:0110051">
    <property type="term" value="P:metabolite repair"/>
    <property type="evidence" value="ECO:0007669"/>
    <property type="project" value="TreeGrafter"/>
</dbReference>
<accession>A0A328AXD0</accession>
<comment type="similarity">
    <text evidence="6">Belongs to the NnrD/CARKD family.</text>
</comment>
<dbReference type="RefSeq" id="WP_111455628.1">
    <property type="nucleotide sequence ID" value="NZ_QFYP01000001.1"/>
</dbReference>
<dbReference type="EC" id="4.2.1.136" evidence="6"/>
<feature type="binding site" evidence="6">
    <location>
        <position position="166"/>
    </location>
    <ligand>
        <name>(6S)-NADPHX</name>
        <dbReference type="ChEBI" id="CHEBI:64076"/>
    </ligand>
</feature>
<dbReference type="GO" id="GO:0052856">
    <property type="term" value="F:NAD(P)HX epimerase activity"/>
    <property type="evidence" value="ECO:0007669"/>
    <property type="project" value="TreeGrafter"/>
</dbReference>
<dbReference type="InterPro" id="IPR000631">
    <property type="entry name" value="CARKD"/>
</dbReference>
<sequence>MTGATEITPELLRGWPPPPVSDDGDKEVRGRVLVLAGGAQVAGATLLTAVAALRAGAGKLQIGAPRSLAPALALAVPEARVFPAAETGTGELSPDAAADLAEALQRCDAAVIGPGMLDEGSAGELALRLLEGDGPAVVVDAAAMRGLADDPARARLRGGRMVLTPHAGEMAALTGRTKAQIQADPLAAARSAAADLKAVVALKGAVTFVVTPDGAAWRHEGGAVGLATSGSGDVLAGIIAGLLARGASPAQAAAWGVFVHGQAGVRLSRRIGRLGFLARELLEEIAPVLDALEGGAGGG</sequence>
<evidence type="ECO:0000313" key="9">
    <source>
        <dbReference type="EMBL" id="RAK58356.1"/>
    </source>
</evidence>
<keyword evidence="10" id="KW-1185">Reference proteome</keyword>
<reference evidence="10" key="1">
    <citation type="submission" date="2018-05" db="EMBL/GenBank/DDBJ databases">
        <authorList>
            <person name="Li X."/>
        </authorList>
    </citation>
    <scope>NUCLEOTIDE SEQUENCE [LARGE SCALE GENOMIC DNA]</scope>
    <source>
        <strain evidence="10">HKS-05</strain>
    </source>
</reference>
<keyword evidence="5 6" id="KW-0456">Lyase</keyword>
<evidence type="ECO:0000256" key="3">
    <source>
        <dbReference type="ARBA" id="ARBA00022857"/>
    </source>
</evidence>
<comment type="catalytic activity">
    <reaction evidence="6">
        <text>(6S)-NADHX + ADP = AMP + phosphate + NADH + H(+)</text>
        <dbReference type="Rhea" id="RHEA:32223"/>
        <dbReference type="ChEBI" id="CHEBI:15378"/>
        <dbReference type="ChEBI" id="CHEBI:43474"/>
        <dbReference type="ChEBI" id="CHEBI:57945"/>
        <dbReference type="ChEBI" id="CHEBI:64074"/>
        <dbReference type="ChEBI" id="CHEBI:456215"/>
        <dbReference type="ChEBI" id="CHEBI:456216"/>
        <dbReference type="EC" id="4.2.1.136"/>
    </reaction>
</comment>
<dbReference type="InterPro" id="IPR029056">
    <property type="entry name" value="Ribokinase-like"/>
</dbReference>
<keyword evidence="1 6" id="KW-0547">Nucleotide-binding</keyword>
<dbReference type="NCBIfam" id="TIGR00196">
    <property type="entry name" value="yjeF_cterm"/>
    <property type="match status" value="1"/>
</dbReference>
<feature type="binding site" evidence="6">
    <location>
        <position position="233"/>
    </location>
    <ligand>
        <name>(6S)-NADPHX</name>
        <dbReference type="ChEBI" id="CHEBI:64076"/>
    </ligand>
</feature>
<keyword evidence="3 6" id="KW-0521">NADP</keyword>
<evidence type="ECO:0000256" key="6">
    <source>
        <dbReference type="HAMAP-Rule" id="MF_01965"/>
    </source>
</evidence>
<dbReference type="Gene3D" id="3.40.1190.20">
    <property type="match status" value="1"/>
</dbReference>
<feature type="binding site" evidence="6">
    <location>
        <begin position="203"/>
        <end position="207"/>
    </location>
    <ligand>
        <name>AMP</name>
        <dbReference type="ChEBI" id="CHEBI:456215"/>
    </ligand>
</feature>
<dbReference type="GO" id="GO:0046496">
    <property type="term" value="P:nicotinamide nucleotide metabolic process"/>
    <property type="evidence" value="ECO:0007669"/>
    <property type="project" value="UniProtKB-UniRule"/>
</dbReference>
<dbReference type="GO" id="GO:0052855">
    <property type="term" value="F:ADP-dependent NAD(P)H-hydrate dehydratase activity"/>
    <property type="evidence" value="ECO:0007669"/>
    <property type="project" value="UniProtKB-UniRule"/>
</dbReference>
<evidence type="ECO:0000313" key="10">
    <source>
        <dbReference type="Proteomes" id="UP000249842"/>
    </source>
</evidence>
<dbReference type="Pfam" id="PF01256">
    <property type="entry name" value="Carb_kinase"/>
    <property type="match status" value="1"/>
</dbReference>
<evidence type="ECO:0000256" key="2">
    <source>
        <dbReference type="ARBA" id="ARBA00022840"/>
    </source>
</evidence>
<evidence type="ECO:0000256" key="4">
    <source>
        <dbReference type="ARBA" id="ARBA00023027"/>
    </source>
</evidence>
<dbReference type="PANTHER" id="PTHR12592:SF0">
    <property type="entry name" value="ATP-DEPENDENT (S)-NAD(P)H-HYDRATE DEHYDRATASE"/>
    <property type="match status" value="1"/>
</dbReference>
<dbReference type="CDD" id="cd01171">
    <property type="entry name" value="YXKO-related"/>
    <property type="match status" value="1"/>
</dbReference>
<feature type="region of interest" description="Disordered" evidence="7">
    <location>
        <begin position="1"/>
        <end position="25"/>
    </location>
</feature>
<protein>
    <recommendedName>
        <fullName evidence="6">ADP-dependent (S)-NAD(P)H-hydrate dehydratase</fullName>
        <ecNumber evidence="6">4.2.1.136</ecNumber>
    </recommendedName>
    <alternativeName>
        <fullName evidence="6">ADP-dependent NAD(P)HX dehydratase</fullName>
    </alternativeName>
</protein>
<evidence type="ECO:0000256" key="7">
    <source>
        <dbReference type="SAM" id="MobiDB-lite"/>
    </source>
</evidence>
<keyword evidence="2 6" id="KW-0067">ATP-binding</keyword>
<feature type="binding site" evidence="6">
    <location>
        <position position="232"/>
    </location>
    <ligand>
        <name>AMP</name>
        <dbReference type="ChEBI" id="CHEBI:456215"/>
    </ligand>
</feature>
<dbReference type="PROSITE" id="PS51383">
    <property type="entry name" value="YJEF_C_3"/>
    <property type="match status" value="1"/>
</dbReference>
<proteinExistence type="inferred from homology"/>
<feature type="domain" description="YjeF C-terminal" evidence="8">
    <location>
        <begin position="9"/>
        <end position="292"/>
    </location>
</feature>
<dbReference type="GO" id="GO:0005524">
    <property type="term" value="F:ATP binding"/>
    <property type="evidence" value="ECO:0007669"/>
    <property type="project" value="UniProtKB-KW"/>
</dbReference>
<evidence type="ECO:0000259" key="8">
    <source>
        <dbReference type="PROSITE" id="PS51383"/>
    </source>
</evidence>
<evidence type="ECO:0000256" key="1">
    <source>
        <dbReference type="ARBA" id="ARBA00022741"/>
    </source>
</evidence>
<comment type="catalytic activity">
    <reaction evidence="6">
        <text>(6S)-NADPHX + ADP = AMP + phosphate + NADPH + H(+)</text>
        <dbReference type="Rhea" id="RHEA:32235"/>
        <dbReference type="ChEBI" id="CHEBI:15378"/>
        <dbReference type="ChEBI" id="CHEBI:43474"/>
        <dbReference type="ChEBI" id="CHEBI:57783"/>
        <dbReference type="ChEBI" id="CHEBI:64076"/>
        <dbReference type="ChEBI" id="CHEBI:456215"/>
        <dbReference type="ChEBI" id="CHEBI:456216"/>
        <dbReference type="EC" id="4.2.1.136"/>
    </reaction>
</comment>
<evidence type="ECO:0000256" key="5">
    <source>
        <dbReference type="ARBA" id="ARBA00023239"/>
    </source>
</evidence>
<comment type="caution">
    <text evidence="9">The sequence shown here is derived from an EMBL/GenBank/DDBJ whole genome shotgun (WGS) entry which is preliminary data.</text>
</comment>
<comment type="subunit">
    <text evidence="6">Homotetramer.</text>
</comment>
<dbReference type="OrthoDB" id="9806925at2"/>
<dbReference type="EMBL" id="QFYP01000001">
    <property type="protein sequence ID" value="RAK58356.1"/>
    <property type="molecule type" value="Genomic_DNA"/>
</dbReference>
<feature type="binding site" evidence="6">
    <location>
        <position position="44"/>
    </location>
    <ligand>
        <name>(6S)-NADPHX</name>
        <dbReference type="ChEBI" id="CHEBI:64076"/>
    </ligand>
</feature>
<name>A0A328AXD0_9CAUL</name>
<dbReference type="PANTHER" id="PTHR12592">
    <property type="entry name" value="ATP-DEPENDENT (S)-NAD(P)H-HYDRATE DEHYDRATASE FAMILY MEMBER"/>
    <property type="match status" value="1"/>
</dbReference>
<comment type="function">
    <text evidence="6">Catalyzes the dehydration of the S-form of NAD(P)HX at the expense of ADP, which is converted to AMP. Together with NAD(P)HX epimerase, which catalyzes the epimerization of the S- and R-forms, the enzyme allows the repair of both epimers of NAD(P)HX, a damaged form of NAD(P)H that is a result of enzymatic or heat-dependent hydration.</text>
</comment>
<feature type="binding site" evidence="6">
    <location>
        <position position="115"/>
    </location>
    <ligand>
        <name>(6S)-NADPHX</name>
        <dbReference type="ChEBI" id="CHEBI:64076"/>
    </ligand>
</feature>